<protein>
    <submittedName>
        <fullName evidence="1">Uncharacterized protein</fullName>
    </submittedName>
</protein>
<dbReference type="EMBL" id="BT122420">
    <property type="protein sequence ID" value="ADE75801.1"/>
    <property type="molecule type" value="mRNA"/>
</dbReference>
<proteinExistence type="evidence at transcript level"/>
<organism evidence="1">
    <name type="scientific">Picea sitchensis</name>
    <name type="common">Sitka spruce</name>
    <name type="synonym">Pinus sitchensis</name>
    <dbReference type="NCBI Taxonomy" id="3332"/>
    <lineage>
        <taxon>Eukaryota</taxon>
        <taxon>Viridiplantae</taxon>
        <taxon>Streptophyta</taxon>
        <taxon>Embryophyta</taxon>
        <taxon>Tracheophyta</taxon>
        <taxon>Spermatophyta</taxon>
        <taxon>Pinopsida</taxon>
        <taxon>Pinidae</taxon>
        <taxon>Conifers I</taxon>
        <taxon>Pinales</taxon>
        <taxon>Pinaceae</taxon>
        <taxon>Picea</taxon>
    </lineage>
</organism>
<accession>D5A8D2</accession>
<reference evidence="1" key="1">
    <citation type="submission" date="2010-04" db="EMBL/GenBank/DDBJ databases">
        <authorList>
            <person name="Reid K.E."/>
            <person name="Liao N."/>
            <person name="Chan S."/>
            <person name="Docking R."/>
            <person name="Taylor G."/>
            <person name="Moore R."/>
            <person name="Mayo M."/>
            <person name="Munro S."/>
            <person name="King J."/>
            <person name="Yanchuk A."/>
            <person name="Holt R."/>
            <person name="Jones S."/>
            <person name="Marra M."/>
            <person name="Ritland C.E."/>
            <person name="Ritland K."/>
            <person name="Bohlmann J."/>
        </authorList>
    </citation>
    <scope>NUCLEOTIDE SEQUENCE</scope>
    <source>
        <tissue evidence="1">Buds collected with no treatment. Collection October 2007</tissue>
    </source>
</reference>
<evidence type="ECO:0000313" key="1">
    <source>
        <dbReference type="EMBL" id="ADE75801.1"/>
    </source>
</evidence>
<sequence length="84" mass="9539">MLFQHGEGCYFASDDCLFPFVLFVVGCQHHSWNNTVPGVYLLLRFTHNNLSTCLFGFLCHKWTFCHPSAGGILTWCCILSQGSY</sequence>
<dbReference type="AlphaFoldDB" id="D5A8D2"/>
<name>D5A8D2_PICSI</name>